<dbReference type="GO" id="GO:0005634">
    <property type="term" value="C:nucleus"/>
    <property type="evidence" value="ECO:0007669"/>
    <property type="project" value="UniProtKB-SubCell"/>
</dbReference>
<dbReference type="InterPro" id="IPR002487">
    <property type="entry name" value="TF_Kbox"/>
</dbReference>
<dbReference type="GO" id="GO:0046983">
    <property type="term" value="F:protein dimerization activity"/>
    <property type="evidence" value="ECO:0007669"/>
    <property type="project" value="InterPro"/>
</dbReference>
<feature type="domain" description="MADS-box" evidence="7">
    <location>
        <begin position="13"/>
        <end position="65"/>
    </location>
</feature>
<comment type="subcellular location">
    <subcellularLocation>
        <location evidence="1">Nucleus</location>
    </subcellularLocation>
</comment>
<evidence type="ECO:0000256" key="6">
    <source>
        <dbReference type="SAM" id="MobiDB-lite"/>
    </source>
</evidence>
<accession>A0AAD4J0U8</accession>
<evidence type="ECO:0000259" key="7">
    <source>
        <dbReference type="PROSITE" id="PS50066"/>
    </source>
</evidence>
<dbReference type="PANTHER" id="PTHR48019">
    <property type="entry name" value="SERUM RESPONSE FACTOR HOMOLOG"/>
    <property type="match status" value="1"/>
</dbReference>
<dbReference type="SMART" id="SM00432">
    <property type="entry name" value="MADS"/>
    <property type="match status" value="1"/>
</dbReference>
<dbReference type="GO" id="GO:0003700">
    <property type="term" value="F:DNA-binding transcription factor activity"/>
    <property type="evidence" value="ECO:0007669"/>
    <property type="project" value="InterPro"/>
</dbReference>
<dbReference type="Pfam" id="PF01486">
    <property type="entry name" value="K-box"/>
    <property type="match status" value="1"/>
</dbReference>
<sequence length="315" mass="35625">MARGKSIIEKKKKKLENPASRQTAFSKRRASLFKKAMELSVLCKAEVAVIVISAEGIIHEYASSSIQDIITRFRNCKKSGTRAPESNPEEPKERVLKEEEAVPRQNTEKHNLRKVLGKDLACMNLHELFMLEEKLNKGLLCIKDRKMQMLEEELEQSRIQEQQVLQRNQILLKQVEEYQAFVRPVYYPVPLSFNCSEMECDDGPADREYRPLTSFAAPPAITDGTETERSFQQSYLPSTKFVSPLGIDYGVFLRPADRDSLPSTSSAAHNRLNPSQQRNTVKPLFHWFPHGVSAEMSAPPSGASSSNSHSQVGCR</sequence>
<evidence type="ECO:0000256" key="2">
    <source>
        <dbReference type="ARBA" id="ARBA00023015"/>
    </source>
</evidence>
<dbReference type="Proteomes" id="UP001190926">
    <property type="component" value="Unassembled WGS sequence"/>
</dbReference>
<feature type="domain" description="K-box" evidence="8">
    <location>
        <begin position="88"/>
        <end position="181"/>
    </location>
</feature>
<feature type="region of interest" description="Disordered" evidence="6">
    <location>
        <begin position="296"/>
        <end position="315"/>
    </location>
</feature>
<name>A0AAD4J0U8_PERFH</name>
<evidence type="ECO:0000259" key="8">
    <source>
        <dbReference type="PROSITE" id="PS51297"/>
    </source>
</evidence>
<keyword evidence="10" id="KW-1185">Reference proteome</keyword>
<reference evidence="9 10" key="1">
    <citation type="journal article" date="2021" name="Nat. Commun.">
        <title>Incipient diploidization of the medicinal plant Perilla within 10,000 years.</title>
        <authorList>
            <person name="Zhang Y."/>
            <person name="Shen Q."/>
            <person name="Leng L."/>
            <person name="Zhang D."/>
            <person name="Chen S."/>
            <person name="Shi Y."/>
            <person name="Ning Z."/>
            <person name="Chen S."/>
        </authorList>
    </citation>
    <scope>NUCLEOTIDE SEQUENCE [LARGE SCALE GENOMIC DNA]</scope>
    <source>
        <strain evidence="10">cv. PC099</strain>
    </source>
</reference>
<gene>
    <name evidence="9" type="ORF">C2S53_010382</name>
</gene>
<feature type="region of interest" description="Disordered" evidence="6">
    <location>
        <begin position="1"/>
        <end position="21"/>
    </location>
</feature>
<evidence type="ECO:0000256" key="3">
    <source>
        <dbReference type="ARBA" id="ARBA00023125"/>
    </source>
</evidence>
<protein>
    <submittedName>
        <fullName evidence="9">Uncharacterized protein</fullName>
    </submittedName>
</protein>
<dbReference type="GO" id="GO:0003677">
    <property type="term" value="F:DNA binding"/>
    <property type="evidence" value="ECO:0007669"/>
    <property type="project" value="UniProtKB-KW"/>
</dbReference>
<dbReference type="PRINTS" id="PR00404">
    <property type="entry name" value="MADSDOMAIN"/>
</dbReference>
<dbReference type="Gene3D" id="3.40.1810.10">
    <property type="entry name" value="Transcription factor, MADS-box"/>
    <property type="match status" value="1"/>
</dbReference>
<dbReference type="Pfam" id="PF00319">
    <property type="entry name" value="SRF-TF"/>
    <property type="match status" value="1"/>
</dbReference>
<evidence type="ECO:0000313" key="10">
    <source>
        <dbReference type="Proteomes" id="UP001190926"/>
    </source>
</evidence>
<dbReference type="InterPro" id="IPR036879">
    <property type="entry name" value="TF_MADSbox_sf"/>
</dbReference>
<comment type="caution">
    <text evidence="9">The sequence shown here is derived from an EMBL/GenBank/DDBJ whole genome shotgun (WGS) entry which is preliminary data.</text>
</comment>
<dbReference type="PROSITE" id="PS50066">
    <property type="entry name" value="MADS_BOX_2"/>
    <property type="match status" value="1"/>
</dbReference>
<dbReference type="EMBL" id="SDAM02000323">
    <property type="protein sequence ID" value="KAH6824568.1"/>
    <property type="molecule type" value="Genomic_DNA"/>
</dbReference>
<evidence type="ECO:0000256" key="5">
    <source>
        <dbReference type="ARBA" id="ARBA00023242"/>
    </source>
</evidence>
<proteinExistence type="predicted"/>
<dbReference type="SUPFAM" id="SSF55455">
    <property type="entry name" value="SRF-like"/>
    <property type="match status" value="1"/>
</dbReference>
<keyword evidence="5" id="KW-0539">Nucleus</keyword>
<keyword evidence="2" id="KW-0805">Transcription regulation</keyword>
<dbReference type="InterPro" id="IPR002100">
    <property type="entry name" value="TF_MADSbox"/>
</dbReference>
<dbReference type="AlphaFoldDB" id="A0AAD4J0U8"/>
<dbReference type="InterPro" id="IPR050142">
    <property type="entry name" value="MADS-box/MEF2_TF"/>
</dbReference>
<evidence type="ECO:0000313" key="9">
    <source>
        <dbReference type="EMBL" id="KAH6824568.1"/>
    </source>
</evidence>
<dbReference type="PROSITE" id="PS51297">
    <property type="entry name" value="K_BOX"/>
    <property type="match status" value="1"/>
</dbReference>
<evidence type="ECO:0000256" key="1">
    <source>
        <dbReference type="ARBA" id="ARBA00004123"/>
    </source>
</evidence>
<keyword evidence="3" id="KW-0238">DNA-binding</keyword>
<keyword evidence="4" id="KW-0804">Transcription</keyword>
<evidence type="ECO:0000256" key="4">
    <source>
        <dbReference type="ARBA" id="ARBA00023163"/>
    </source>
</evidence>
<organism evidence="9 10">
    <name type="scientific">Perilla frutescens var. hirtella</name>
    <name type="common">Perilla citriodora</name>
    <name type="synonym">Perilla setoyensis</name>
    <dbReference type="NCBI Taxonomy" id="608512"/>
    <lineage>
        <taxon>Eukaryota</taxon>
        <taxon>Viridiplantae</taxon>
        <taxon>Streptophyta</taxon>
        <taxon>Embryophyta</taxon>
        <taxon>Tracheophyta</taxon>
        <taxon>Spermatophyta</taxon>
        <taxon>Magnoliopsida</taxon>
        <taxon>eudicotyledons</taxon>
        <taxon>Gunneridae</taxon>
        <taxon>Pentapetalae</taxon>
        <taxon>asterids</taxon>
        <taxon>lamiids</taxon>
        <taxon>Lamiales</taxon>
        <taxon>Lamiaceae</taxon>
        <taxon>Nepetoideae</taxon>
        <taxon>Elsholtzieae</taxon>
        <taxon>Perilla</taxon>
    </lineage>
</organism>